<keyword evidence="2" id="KW-0732">Signal</keyword>
<feature type="chain" id="PRO_5040878392" evidence="2">
    <location>
        <begin position="21"/>
        <end position="127"/>
    </location>
</feature>
<feature type="signal peptide" evidence="2">
    <location>
        <begin position="1"/>
        <end position="20"/>
    </location>
</feature>
<feature type="compositionally biased region" description="Basic and acidic residues" evidence="1">
    <location>
        <begin position="80"/>
        <end position="92"/>
    </location>
</feature>
<reference evidence="3" key="1">
    <citation type="submission" date="2022-07" db="EMBL/GenBank/DDBJ databases">
        <title>Phylogenomic reconstructions and comparative analyses of Kickxellomycotina fungi.</title>
        <authorList>
            <person name="Reynolds N.K."/>
            <person name="Stajich J.E."/>
            <person name="Barry K."/>
            <person name="Grigoriev I.V."/>
            <person name="Crous P."/>
            <person name="Smith M.E."/>
        </authorList>
    </citation>
    <scope>NUCLEOTIDE SEQUENCE</scope>
    <source>
        <strain evidence="3">NBRC 105413</strain>
    </source>
</reference>
<comment type="caution">
    <text evidence="3">The sequence shown here is derived from an EMBL/GenBank/DDBJ whole genome shotgun (WGS) entry which is preliminary data.</text>
</comment>
<evidence type="ECO:0000256" key="2">
    <source>
        <dbReference type="SAM" id="SignalP"/>
    </source>
</evidence>
<keyword evidence="4" id="KW-1185">Reference proteome</keyword>
<evidence type="ECO:0000313" key="4">
    <source>
        <dbReference type="Proteomes" id="UP001145021"/>
    </source>
</evidence>
<dbReference type="Proteomes" id="UP001145021">
    <property type="component" value="Unassembled WGS sequence"/>
</dbReference>
<proteinExistence type="predicted"/>
<feature type="region of interest" description="Disordered" evidence="1">
    <location>
        <begin position="21"/>
        <end position="105"/>
    </location>
</feature>
<feature type="compositionally biased region" description="Basic and acidic residues" evidence="1">
    <location>
        <begin position="52"/>
        <end position="68"/>
    </location>
</feature>
<dbReference type="EMBL" id="JANBOH010000006">
    <property type="protein sequence ID" value="KAJ1648400.1"/>
    <property type="molecule type" value="Genomic_DNA"/>
</dbReference>
<sequence>MKSIQFALAASVALFAVVSAQGANTQHEESAPSVSAAGPKASSSISAAVKPVGKDEKPKPKDAADKKVHVTNNLDSAGKQTKDAKDAKDMKNAKQAKVPAPDANAASHQLAISGALVGAAAIVAAYI</sequence>
<dbReference type="AlphaFoldDB" id="A0A9W8CLN1"/>
<evidence type="ECO:0000256" key="1">
    <source>
        <dbReference type="SAM" id="MobiDB-lite"/>
    </source>
</evidence>
<name>A0A9W8CLN1_9FUNG</name>
<accession>A0A9W8CLN1</accession>
<gene>
    <name evidence="3" type="ORF">LPJ64_000349</name>
</gene>
<organism evidence="3 4">
    <name type="scientific">Coemansia asiatica</name>
    <dbReference type="NCBI Taxonomy" id="1052880"/>
    <lineage>
        <taxon>Eukaryota</taxon>
        <taxon>Fungi</taxon>
        <taxon>Fungi incertae sedis</taxon>
        <taxon>Zoopagomycota</taxon>
        <taxon>Kickxellomycotina</taxon>
        <taxon>Kickxellomycetes</taxon>
        <taxon>Kickxellales</taxon>
        <taxon>Kickxellaceae</taxon>
        <taxon>Coemansia</taxon>
    </lineage>
</organism>
<evidence type="ECO:0000313" key="3">
    <source>
        <dbReference type="EMBL" id="KAJ1648400.1"/>
    </source>
</evidence>
<protein>
    <submittedName>
        <fullName evidence="3">Uncharacterized protein</fullName>
    </submittedName>
</protein>